<reference evidence="1 2" key="1">
    <citation type="journal article" date="2021" name="Nat. Plants">
        <title>The Taxus genome provides insights into paclitaxel biosynthesis.</title>
        <authorList>
            <person name="Xiong X."/>
            <person name="Gou J."/>
            <person name="Liao Q."/>
            <person name="Li Y."/>
            <person name="Zhou Q."/>
            <person name="Bi G."/>
            <person name="Li C."/>
            <person name="Du R."/>
            <person name="Wang X."/>
            <person name="Sun T."/>
            <person name="Guo L."/>
            <person name="Liang H."/>
            <person name="Lu P."/>
            <person name="Wu Y."/>
            <person name="Zhang Z."/>
            <person name="Ro D.K."/>
            <person name="Shang Y."/>
            <person name="Huang S."/>
            <person name="Yan J."/>
        </authorList>
    </citation>
    <scope>NUCLEOTIDE SEQUENCE [LARGE SCALE GENOMIC DNA]</scope>
    <source>
        <strain evidence="1">Ta-2019</strain>
    </source>
</reference>
<feature type="non-terminal residue" evidence="1">
    <location>
        <position position="73"/>
    </location>
</feature>
<keyword evidence="2" id="KW-1185">Reference proteome</keyword>
<dbReference type="EMBL" id="JAHRHJ020000002">
    <property type="protein sequence ID" value="KAH9326379.1"/>
    <property type="molecule type" value="Genomic_DNA"/>
</dbReference>
<sequence length="73" mass="8808">MAEQNKFRVKKFEDQNYQLWKIWVEDYLYQKDLYLPLRGEEVKPSIMSDEEWKVLDRNDLAVIRLSLALSLAS</sequence>
<comment type="caution">
    <text evidence="1">The sequence shown here is derived from an EMBL/GenBank/DDBJ whole genome shotgun (WGS) entry which is preliminary data.</text>
</comment>
<protein>
    <recommendedName>
        <fullName evidence="3">Retrovirus-related Pol polyprotein from transposon TNT 1-94</fullName>
    </recommendedName>
</protein>
<dbReference type="OMA" id="IWVEDYL"/>
<gene>
    <name evidence="1" type="ORF">KI387_006557</name>
</gene>
<evidence type="ECO:0000313" key="1">
    <source>
        <dbReference type="EMBL" id="KAH9326379.1"/>
    </source>
</evidence>
<proteinExistence type="predicted"/>
<dbReference type="Proteomes" id="UP000824469">
    <property type="component" value="Unassembled WGS sequence"/>
</dbReference>
<accession>A0AA38GMX8</accession>
<evidence type="ECO:0000313" key="2">
    <source>
        <dbReference type="Proteomes" id="UP000824469"/>
    </source>
</evidence>
<dbReference type="AlphaFoldDB" id="A0AA38GMX8"/>
<organism evidence="1 2">
    <name type="scientific">Taxus chinensis</name>
    <name type="common">Chinese yew</name>
    <name type="synonym">Taxus wallichiana var. chinensis</name>
    <dbReference type="NCBI Taxonomy" id="29808"/>
    <lineage>
        <taxon>Eukaryota</taxon>
        <taxon>Viridiplantae</taxon>
        <taxon>Streptophyta</taxon>
        <taxon>Embryophyta</taxon>
        <taxon>Tracheophyta</taxon>
        <taxon>Spermatophyta</taxon>
        <taxon>Pinopsida</taxon>
        <taxon>Pinidae</taxon>
        <taxon>Conifers II</taxon>
        <taxon>Cupressales</taxon>
        <taxon>Taxaceae</taxon>
        <taxon>Taxus</taxon>
    </lineage>
</organism>
<evidence type="ECO:0008006" key="3">
    <source>
        <dbReference type="Google" id="ProtNLM"/>
    </source>
</evidence>
<name>A0AA38GMX8_TAXCH</name>